<dbReference type="Proteomes" id="UP000194440">
    <property type="component" value="Plasmid pACP4.3"/>
</dbReference>
<geneLocation type="plasmid" evidence="1 2">
    <name>pACP4.3</name>
</geneLocation>
<dbReference type="KEGG" id="acip:CBP36_21120"/>
<keyword evidence="1" id="KW-0614">Plasmid</keyword>
<protein>
    <submittedName>
        <fullName evidence="1">Uncharacterized protein</fullName>
    </submittedName>
</protein>
<proteinExistence type="predicted"/>
<sequence>MAHLQRAKPPAQVRKAARLLSDAIPLLEACGVTIAVDHCRLALSAAVAAAEEYKTQAAAAKVRQRVAASMPSDKESLIREDGTLRYVSHMKRSGKRPEVVAVSFRVPGLPSLMTSFTLVGREFDGVYEAAVRALARHLGVIDDVVLIETMLSTRSAFKARYGL</sequence>
<keyword evidence="2" id="KW-1185">Reference proteome</keyword>
<organism evidence="1 2">
    <name type="scientific">Acidovorax carolinensis</name>
    <dbReference type="NCBI Taxonomy" id="553814"/>
    <lineage>
        <taxon>Bacteria</taxon>
        <taxon>Pseudomonadati</taxon>
        <taxon>Pseudomonadota</taxon>
        <taxon>Betaproteobacteria</taxon>
        <taxon>Burkholderiales</taxon>
        <taxon>Comamonadaceae</taxon>
        <taxon>Acidovorax</taxon>
    </lineage>
</organism>
<accession>A0A240UJ02</accession>
<evidence type="ECO:0000313" key="1">
    <source>
        <dbReference type="EMBL" id="ART61471.1"/>
    </source>
</evidence>
<evidence type="ECO:0000313" key="2">
    <source>
        <dbReference type="Proteomes" id="UP000194440"/>
    </source>
</evidence>
<name>A0A240UJ02_9BURK</name>
<reference evidence="1" key="1">
    <citation type="submission" date="2017-05" db="EMBL/GenBank/DDBJ databases">
        <title>Polyphasic characterization of four soil-derived phenanthrene-degrading Acidovorax strains and proposal of Acidovorax phenanthrenivorans sp. nov.</title>
        <authorList>
            <person name="Singleton D."/>
            <person name="Lee J."/>
            <person name="Dickey A.N."/>
            <person name="Stroud A."/>
            <person name="Scholl E.H."/>
            <person name="Wright F.A."/>
            <person name="Aitken M.D."/>
        </authorList>
    </citation>
    <scope>NUCLEOTIDE SEQUENCE</scope>
    <source>
        <strain evidence="1">P4</strain>
        <plasmid evidence="1">pACP4.3</plasmid>
    </source>
</reference>
<dbReference type="AlphaFoldDB" id="A0A240UJ02"/>
<dbReference type="EMBL" id="CP021369">
    <property type="protein sequence ID" value="ART61471.1"/>
    <property type="molecule type" value="Genomic_DNA"/>
</dbReference>
<dbReference type="RefSeq" id="WP_086929176.1">
    <property type="nucleotide sequence ID" value="NZ_CP021369.1"/>
</dbReference>
<gene>
    <name evidence="1" type="ORF">CBP36_21120</name>
</gene>